<dbReference type="SUPFAM" id="SSF50156">
    <property type="entry name" value="PDZ domain-like"/>
    <property type="match status" value="1"/>
</dbReference>
<accession>A0A0G0LDF0</accession>
<dbReference type="InterPro" id="IPR041489">
    <property type="entry name" value="PDZ_6"/>
</dbReference>
<keyword evidence="6" id="KW-0472">Membrane</keyword>
<protein>
    <submittedName>
        <fullName evidence="8">Carboxyl-terminal protease</fullName>
    </submittedName>
</protein>
<organism evidence="8 9">
    <name type="scientific">Candidatus Woesebacteria bacterium GW2011_GWB1_38_8</name>
    <dbReference type="NCBI Taxonomy" id="1618570"/>
    <lineage>
        <taxon>Bacteria</taxon>
        <taxon>Candidatus Woeseibacteriota</taxon>
    </lineage>
</organism>
<dbReference type="EMBL" id="LBVL01000003">
    <property type="protein sequence ID" value="KKQ85950.1"/>
    <property type="molecule type" value="Genomic_DNA"/>
</dbReference>
<evidence type="ECO:0000256" key="1">
    <source>
        <dbReference type="ARBA" id="ARBA00009179"/>
    </source>
</evidence>
<evidence type="ECO:0000256" key="6">
    <source>
        <dbReference type="SAM" id="Phobius"/>
    </source>
</evidence>
<keyword evidence="6" id="KW-1133">Transmembrane helix</keyword>
<comment type="caution">
    <text evidence="8">The sequence shown here is derived from an EMBL/GenBank/DDBJ whole genome shotgun (WGS) entry which is preliminary data.</text>
</comment>
<dbReference type="PROSITE" id="PS50106">
    <property type="entry name" value="PDZ"/>
    <property type="match status" value="1"/>
</dbReference>
<dbReference type="GO" id="GO:0006508">
    <property type="term" value="P:proteolysis"/>
    <property type="evidence" value="ECO:0007669"/>
    <property type="project" value="UniProtKB-KW"/>
</dbReference>
<evidence type="ECO:0000256" key="3">
    <source>
        <dbReference type="ARBA" id="ARBA00022801"/>
    </source>
</evidence>
<gene>
    <name evidence="8" type="ORF">UT08_C0003G0113</name>
</gene>
<evidence type="ECO:0000256" key="5">
    <source>
        <dbReference type="RuleBase" id="RU004404"/>
    </source>
</evidence>
<comment type="similarity">
    <text evidence="1 5">Belongs to the peptidase S41A family.</text>
</comment>
<keyword evidence="2 5" id="KW-0645">Protease</keyword>
<dbReference type="AlphaFoldDB" id="A0A0G0LDF0"/>
<dbReference type="GO" id="GO:0030288">
    <property type="term" value="C:outer membrane-bounded periplasmic space"/>
    <property type="evidence" value="ECO:0007669"/>
    <property type="project" value="TreeGrafter"/>
</dbReference>
<dbReference type="NCBIfam" id="TIGR00225">
    <property type="entry name" value="prc"/>
    <property type="match status" value="1"/>
</dbReference>
<dbReference type="GO" id="GO:0008236">
    <property type="term" value="F:serine-type peptidase activity"/>
    <property type="evidence" value="ECO:0007669"/>
    <property type="project" value="UniProtKB-KW"/>
</dbReference>
<dbReference type="SMART" id="SM00228">
    <property type="entry name" value="PDZ"/>
    <property type="match status" value="1"/>
</dbReference>
<dbReference type="InterPro" id="IPR001478">
    <property type="entry name" value="PDZ"/>
</dbReference>
<dbReference type="GO" id="GO:0007165">
    <property type="term" value="P:signal transduction"/>
    <property type="evidence" value="ECO:0007669"/>
    <property type="project" value="TreeGrafter"/>
</dbReference>
<dbReference type="Pfam" id="PF03572">
    <property type="entry name" value="Peptidase_S41"/>
    <property type="match status" value="1"/>
</dbReference>
<sequence length="412" mass="44961">MPKINFTLLRNLLIFSLIVSVSFTFGYFFGYKGFKTTEDRYGKVTITRELPVEKQDVDFGLFWKVWDTLGAKYYDKTKLVDGDMVYGAIQGMVSAIGDPYTVFLPPPDNKVVQEDLQGSFEGVGIQIGFKGKQLAVTAPLPGSPAEKAGVKAGDFIIGIKDEVKAIDMGTAGITLPQAVQAIRGTSGSKVTLLLLRDGKDEPFEVEIVRRAISVPSVVVEYKDESKSIAYVKLLKFAAETLTEWDNVISELVSNQNLKGVIVDVRNNPGGYLQGAVEVASDFLETGDVVVIEESGGDTKNEYKVEKLGRLRNVKTVVLINKGSASASEIFAGALKDHKRATLVGEVTFGKGTIQEPQQINGGSGLHITIARWLTPDGFWVNDGGLKPDIEIEDKEDTQEDEQLLKAVEEVSK</sequence>
<evidence type="ECO:0000313" key="9">
    <source>
        <dbReference type="Proteomes" id="UP000034081"/>
    </source>
</evidence>
<dbReference type="Proteomes" id="UP000034081">
    <property type="component" value="Unassembled WGS sequence"/>
</dbReference>
<dbReference type="PANTHER" id="PTHR32060">
    <property type="entry name" value="TAIL-SPECIFIC PROTEASE"/>
    <property type="match status" value="1"/>
</dbReference>
<dbReference type="SMART" id="SM00245">
    <property type="entry name" value="TSPc"/>
    <property type="match status" value="1"/>
</dbReference>
<dbReference type="Gene3D" id="2.30.42.10">
    <property type="match status" value="1"/>
</dbReference>
<dbReference type="CDD" id="cd07560">
    <property type="entry name" value="Peptidase_S41_CPP"/>
    <property type="match status" value="1"/>
</dbReference>
<dbReference type="STRING" id="1618570.UT08_C0003G0113"/>
<feature type="transmembrane region" description="Helical" evidence="6">
    <location>
        <begin position="12"/>
        <end position="31"/>
    </location>
</feature>
<evidence type="ECO:0000313" key="8">
    <source>
        <dbReference type="EMBL" id="KKQ85950.1"/>
    </source>
</evidence>
<dbReference type="Gene3D" id="3.90.226.10">
    <property type="entry name" value="2-enoyl-CoA Hydratase, Chain A, domain 1"/>
    <property type="match status" value="1"/>
</dbReference>
<dbReference type="InterPro" id="IPR005151">
    <property type="entry name" value="Tail-specific_protease"/>
</dbReference>
<dbReference type="GO" id="GO:0004175">
    <property type="term" value="F:endopeptidase activity"/>
    <property type="evidence" value="ECO:0007669"/>
    <property type="project" value="TreeGrafter"/>
</dbReference>
<dbReference type="InterPro" id="IPR036034">
    <property type="entry name" value="PDZ_sf"/>
</dbReference>
<dbReference type="PATRIC" id="fig|1618570.3.peg.398"/>
<dbReference type="InterPro" id="IPR029045">
    <property type="entry name" value="ClpP/crotonase-like_dom_sf"/>
</dbReference>
<dbReference type="CDD" id="cd06782">
    <property type="entry name" value="cpPDZ_CPP-like"/>
    <property type="match status" value="1"/>
</dbReference>
<keyword evidence="4 5" id="KW-0720">Serine protease</keyword>
<dbReference type="SUPFAM" id="SSF52096">
    <property type="entry name" value="ClpP/crotonase"/>
    <property type="match status" value="1"/>
</dbReference>
<dbReference type="PANTHER" id="PTHR32060:SF30">
    <property type="entry name" value="CARBOXY-TERMINAL PROCESSING PROTEASE CTPA"/>
    <property type="match status" value="1"/>
</dbReference>
<feature type="domain" description="PDZ" evidence="7">
    <location>
        <begin position="109"/>
        <end position="197"/>
    </location>
</feature>
<evidence type="ECO:0000256" key="2">
    <source>
        <dbReference type="ARBA" id="ARBA00022670"/>
    </source>
</evidence>
<keyword evidence="3 5" id="KW-0378">Hydrolase</keyword>
<evidence type="ECO:0000259" key="7">
    <source>
        <dbReference type="PROSITE" id="PS50106"/>
    </source>
</evidence>
<reference evidence="8 9" key="1">
    <citation type="journal article" date="2015" name="Nature">
        <title>rRNA introns, odd ribosomes, and small enigmatic genomes across a large radiation of phyla.</title>
        <authorList>
            <person name="Brown C.T."/>
            <person name="Hug L.A."/>
            <person name="Thomas B.C."/>
            <person name="Sharon I."/>
            <person name="Castelle C.J."/>
            <person name="Singh A."/>
            <person name="Wilkins M.J."/>
            <person name="Williams K.H."/>
            <person name="Banfield J.F."/>
        </authorList>
    </citation>
    <scope>NUCLEOTIDE SEQUENCE [LARGE SCALE GENOMIC DNA]</scope>
</reference>
<dbReference type="Gene3D" id="3.30.750.44">
    <property type="match status" value="1"/>
</dbReference>
<dbReference type="Pfam" id="PF17820">
    <property type="entry name" value="PDZ_6"/>
    <property type="match status" value="1"/>
</dbReference>
<proteinExistence type="inferred from homology"/>
<keyword evidence="6" id="KW-0812">Transmembrane</keyword>
<name>A0A0G0LDF0_9BACT</name>
<evidence type="ECO:0000256" key="4">
    <source>
        <dbReference type="ARBA" id="ARBA00022825"/>
    </source>
</evidence>
<dbReference type="InterPro" id="IPR004447">
    <property type="entry name" value="Peptidase_S41A"/>
</dbReference>